<protein>
    <recommendedName>
        <fullName evidence="14">Secreted protein</fullName>
    </recommendedName>
</protein>
<evidence type="ECO:0000256" key="1">
    <source>
        <dbReference type="SAM" id="SignalP"/>
    </source>
</evidence>
<evidence type="ECO:0000313" key="11">
    <source>
        <dbReference type="Proteomes" id="UP000440367"/>
    </source>
</evidence>
<dbReference type="Proteomes" id="UP000440367">
    <property type="component" value="Unassembled WGS sequence"/>
</dbReference>
<name>A0A6A3YQI9_9STRA</name>
<evidence type="ECO:0000313" key="13">
    <source>
        <dbReference type="Proteomes" id="UP000441208"/>
    </source>
</evidence>
<accession>A0A6A3YQI9</accession>
<dbReference type="EMBL" id="QXGD01000300">
    <property type="protein sequence ID" value="KAE9244195.1"/>
    <property type="molecule type" value="Genomic_DNA"/>
</dbReference>
<sequence length="120" mass="12986">MPWLSAFAVTLLTPLIILKLDATAIFPCWLSTAASLPVAPPARTAAFVEFHRPGVLPSRLLCRTPSLCYGLCPLVALSSSLSALHCSSRLGKGSTWPVSLSRKTVLLTLPRDISPRARRY</sequence>
<evidence type="ECO:0000313" key="9">
    <source>
        <dbReference type="Proteomes" id="UP000433483"/>
    </source>
</evidence>
<evidence type="ECO:0000313" key="3">
    <source>
        <dbReference type="EMBL" id="KAE9123346.1"/>
    </source>
</evidence>
<evidence type="ECO:0008006" key="14">
    <source>
        <dbReference type="Google" id="ProtNLM"/>
    </source>
</evidence>
<dbReference type="EMBL" id="QXGF01000297">
    <property type="protein sequence ID" value="KAE8942613.1"/>
    <property type="molecule type" value="Genomic_DNA"/>
</dbReference>
<dbReference type="Proteomes" id="UP000440732">
    <property type="component" value="Unassembled WGS sequence"/>
</dbReference>
<organism evidence="5 9">
    <name type="scientific">Phytophthora fragariae</name>
    <dbReference type="NCBI Taxonomy" id="53985"/>
    <lineage>
        <taxon>Eukaryota</taxon>
        <taxon>Sar</taxon>
        <taxon>Stramenopiles</taxon>
        <taxon>Oomycota</taxon>
        <taxon>Peronosporomycetes</taxon>
        <taxon>Peronosporales</taxon>
        <taxon>Peronosporaceae</taxon>
        <taxon>Phytophthora</taxon>
    </lineage>
</organism>
<dbReference type="EMBL" id="QXFZ01000278">
    <property type="protein sequence ID" value="KAE9123346.1"/>
    <property type="molecule type" value="Genomic_DNA"/>
</dbReference>
<dbReference type="AlphaFoldDB" id="A0A6A3YQI9"/>
<evidence type="ECO:0000313" key="5">
    <source>
        <dbReference type="EMBL" id="KAE9221761.1"/>
    </source>
</evidence>
<keyword evidence="1" id="KW-0732">Signal</keyword>
<evidence type="ECO:0000313" key="6">
    <source>
        <dbReference type="EMBL" id="KAE9244195.1"/>
    </source>
</evidence>
<dbReference type="EMBL" id="QXGA01000241">
    <property type="protein sequence ID" value="KAE9149383.1"/>
    <property type="molecule type" value="Genomic_DNA"/>
</dbReference>
<dbReference type="Proteomes" id="UP000433483">
    <property type="component" value="Unassembled WGS sequence"/>
</dbReference>
<dbReference type="EMBL" id="QXGE01000246">
    <property type="protein sequence ID" value="KAE9318708.1"/>
    <property type="molecule type" value="Genomic_DNA"/>
</dbReference>
<keyword evidence="9" id="KW-1185">Reference proteome</keyword>
<evidence type="ECO:0000313" key="10">
    <source>
        <dbReference type="Proteomes" id="UP000437068"/>
    </source>
</evidence>
<dbReference type="Proteomes" id="UP000441208">
    <property type="component" value="Unassembled WGS sequence"/>
</dbReference>
<dbReference type="Proteomes" id="UP000437068">
    <property type="component" value="Unassembled WGS sequence"/>
</dbReference>
<feature type="chain" id="PRO_5036166767" description="Secreted protein" evidence="1">
    <location>
        <begin position="23"/>
        <end position="120"/>
    </location>
</feature>
<evidence type="ECO:0000313" key="7">
    <source>
        <dbReference type="EMBL" id="KAE9318708.1"/>
    </source>
</evidence>
<evidence type="ECO:0000313" key="12">
    <source>
        <dbReference type="Proteomes" id="UP000440732"/>
    </source>
</evidence>
<proteinExistence type="predicted"/>
<comment type="caution">
    <text evidence="5">The sequence shown here is derived from an EMBL/GenBank/DDBJ whole genome shotgun (WGS) entry which is preliminary data.</text>
</comment>
<reference evidence="8 9" key="1">
    <citation type="submission" date="2018-08" db="EMBL/GenBank/DDBJ databases">
        <title>Genomic investigation of the strawberry pathogen Phytophthora fragariae indicates pathogenicity is determined by transcriptional variation in three key races.</title>
        <authorList>
            <person name="Adams T.M."/>
            <person name="Armitage A.D."/>
            <person name="Sobczyk M.K."/>
            <person name="Bates H.J."/>
            <person name="Dunwell J.M."/>
            <person name="Nellist C.F."/>
            <person name="Harrison R.J."/>
        </authorList>
    </citation>
    <scope>NUCLEOTIDE SEQUENCE [LARGE SCALE GENOMIC DNA]</scope>
    <source>
        <strain evidence="7 10">A4</strain>
        <strain evidence="6 11">BC-1</strain>
        <strain evidence="5 9">NOV-27</strain>
        <strain evidence="4 12">NOV-5</strain>
        <strain evidence="3 13">NOV-71</strain>
        <strain evidence="2 8">NOV-9</strain>
    </source>
</reference>
<feature type="signal peptide" evidence="1">
    <location>
        <begin position="1"/>
        <end position="22"/>
    </location>
</feature>
<evidence type="ECO:0000313" key="8">
    <source>
        <dbReference type="Proteomes" id="UP000429523"/>
    </source>
</evidence>
<evidence type="ECO:0000313" key="4">
    <source>
        <dbReference type="EMBL" id="KAE9149383.1"/>
    </source>
</evidence>
<dbReference type="Proteomes" id="UP000429523">
    <property type="component" value="Unassembled WGS sequence"/>
</dbReference>
<dbReference type="EMBL" id="QXGB01000270">
    <property type="protein sequence ID" value="KAE9221761.1"/>
    <property type="molecule type" value="Genomic_DNA"/>
</dbReference>
<evidence type="ECO:0000313" key="2">
    <source>
        <dbReference type="EMBL" id="KAE8942613.1"/>
    </source>
</evidence>
<gene>
    <name evidence="7" type="ORF">PF001_g6227</name>
    <name evidence="6" type="ORF">PF002_g7893</name>
    <name evidence="5" type="ORF">PF005_g6969</name>
    <name evidence="4" type="ORF">PF006_g6108</name>
    <name evidence="3" type="ORF">PF007_g7086</name>
    <name evidence="2" type="ORF">PF009_g7621</name>
</gene>